<dbReference type="EMBL" id="FWEU01000001">
    <property type="protein sequence ID" value="SLM23140.1"/>
    <property type="molecule type" value="Genomic_DNA"/>
</dbReference>
<gene>
    <name evidence="3" type="ORF">SAMN04488690_0827</name>
</gene>
<dbReference type="PANTHER" id="PTHR38831:SF1">
    <property type="entry name" value="TYPE II SECRETION SYSTEM PROTEIN K-RELATED"/>
    <property type="match status" value="1"/>
</dbReference>
<dbReference type="NCBIfam" id="NF037980">
    <property type="entry name" value="T2SS_GspK"/>
    <property type="match status" value="1"/>
</dbReference>
<comment type="similarity">
    <text evidence="1">Belongs to the GSP K family.</text>
</comment>
<feature type="domain" description="T2SS protein K second SAM-like" evidence="2">
    <location>
        <begin position="198"/>
        <end position="247"/>
    </location>
</feature>
<organism evidence="3 4">
    <name type="scientific">Stenotrophomonas indicatrix</name>
    <dbReference type="NCBI Taxonomy" id="2045451"/>
    <lineage>
        <taxon>Bacteria</taxon>
        <taxon>Pseudomonadati</taxon>
        <taxon>Pseudomonadota</taxon>
        <taxon>Gammaproteobacteria</taxon>
        <taxon>Lysobacterales</taxon>
        <taxon>Lysobacteraceae</taxon>
        <taxon>Stenotrophomonas</taxon>
    </lineage>
</organism>
<dbReference type="InterPro" id="IPR005628">
    <property type="entry name" value="GspK"/>
</dbReference>
<dbReference type="PIRSF" id="PIRSF002786">
    <property type="entry name" value="XcpX"/>
    <property type="match status" value="1"/>
</dbReference>
<keyword evidence="1" id="KW-0472">Membrane</keyword>
<evidence type="ECO:0000256" key="1">
    <source>
        <dbReference type="PIRNR" id="PIRNR002786"/>
    </source>
</evidence>
<keyword evidence="1" id="KW-0813">Transport</keyword>
<keyword evidence="1" id="KW-0997">Cell inner membrane</keyword>
<dbReference type="GO" id="GO:0005886">
    <property type="term" value="C:plasma membrane"/>
    <property type="evidence" value="ECO:0007669"/>
    <property type="project" value="UniProtKB-SubCell"/>
</dbReference>
<keyword evidence="1" id="KW-1003">Cell membrane</keyword>
<proteinExistence type="inferred from homology"/>
<dbReference type="InterPro" id="IPR049179">
    <property type="entry name" value="T2SSK_SAM-like_2nd"/>
</dbReference>
<accession>A0A1W1GUV5</accession>
<evidence type="ECO:0000313" key="3">
    <source>
        <dbReference type="EMBL" id="SLM23140.1"/>
    </source>
</evidence>
<dbReference type="PANTHER" id="PTHR38831">
    <property type="entry name" value="TYPE II SECRETION SYSTEM PROTEIN K"/>
    <property type="match status" value="1"/>
</dbReference>
<name>A0A1W1GUV5_9GAMM</name>
<dbReference type="Proteomes" id="UP000191133">
    <property type="component" value="Unassembled WGS sequence"/>
</dbReference>
<comment type="subcellular location">
    <subcellularLocation>
        <location evidence="1">Cell inner membrane</location>
    </subcellularLocation>
</comment>
<reference evidence="4" key="1">
    <citation type="submission" date="2016-10" db="EMBL/GenBank/DDBJ databases">
        <authorList>
            <person name="Varghese N."/>
        </authorList>
    </citation>
    <scope>NUCLEOTIDE SEQUENCE [LARGE SCALE GENOMIC DNA]</scope>
    <source>
        <strain evidence="4">92MFCol6.1</strain>
    </source>
</reference>
<dbReference type="GO" id="GO:0009306">
    <property type="term" value="P:protein secretion"/>
    <property type="evidence" value="ECO:0007669"/>
    <property type="project" value="InterPro"/>
</dbReference>
<protein>
    <recommendedName>
        <fullName evidence="1">Type II secretion system protein K</fullName>
    </recommendedName>
</protein>
<sequence>MARRNIPGAFARQQGMAVIVAMLVVALVAVIATALLTRQAAQLRAVRSDQLRMQVRMAVDVTLERAAQQLRDDAREQLTTVGNGRWARPVQLQAPLPVHLQLVDAQSRFNLRTLLADGQPAAEALRAFTSLCVGQGLPRAACASAATQVQSRLRDGDRQARAPLPRESLIEQVLAGADPVAIQALARRTVVLPAQTLVNANTGDIAVLQAVAPGVEAGRLRALLGERDRGHWLLNRGDIANRLQLSNEQMALMPLGIHSEWFLAVGQVQADGASVDFRALIWREYRDDNVRVQRVWTRIGA</sequence>
<dbReference type="Pfam" id="PF03934">
    <property type="entry name" value="T2SSK"/>
    <property type="match status" value="1"/>
</dbReference>
<dbReference type="AlphaFoldDB" id="A0A1W1GUV5"/>
<evidence type="ECO:0000313" key="4">
    <source>
        <dbReference type="Proteomes" id="UP000191133"/>
    </source>
</evidence>
<evidence type="ECO:0000259" key="2">
    <source>
        <dbReference type="Pfam" id="PF03934"/>
    </source>
</evidence>